<evidence type="ECO:0000313" key="3">
    <source>
        <dbReference type="Proteomes" id="UP000501780"/>
    </source>
</evidence>
<dbReference type="EMBL" id="CP050831">
    <property type="protein sequence ID" value="QIU95514.1"/>
    <property type="molecule type" value="Genomic_DNA"/>
</dbReference>
<dbReference type="PANTHER" id="PTHR45947">
    <property type="entry name" value="SULFOQUINOVOSYL TRANSFERASE SQD2"/>
    <property type="match status" value="1"/>
</dbReference>
<dbReference type="InterPro" id="IPR050194">
    <property type="entry name" value="Glycosyltransferase_grp1"/>
</dbReference>
<dbReference type="SUPFAM" id="SSF53756">
    <property type="entry name" value="UDP-Glycosyltransferase/glycogen phosphorylase"/>
    <property type="match status" value="1"/>
</dbReference>
<accession>A0A6H0KPY4</accession>
<feature type="domain" description="Glycosyl transferase family 1" evidence="1">
    <location>
        <begin position="223"/>
        <end position="373"/>
    </location>
</feature>
<organism evidence="2 3">
    <name type="scientific">Bacteroides faecium</name>
    <dbReference type="NCBI Taxonomy" id="2715212"/>
    <lineage>
        <taxon>Bacteria</taxon>
        <taxon>Pseudomonadati</taxon>
        <taxon>Bacteroidota</taxon>
        <taxon>Bacteroidia</taxon>
        <taxon>Bacteroidales</taxon>
        <taxon>Bacteroidaceae</taxon>
        <taxon>Bacteroides</taxon>
    </lineage>
</organism>
<dbReference type="GO" id="GO:0016757">
    <property type="term" value="F:glycosyltransferase activity"/>
    <property type="evidence" value="ECO:0007669"/>
    <property type="project" value="InterPro"/>
</dbReference>
<proteinExistence type="predicted"/>
<dbReference type="RefSeq" id="WP_167964262.1">
    <property type="nucleotide sequence ID" value="NZ_CP050831.1"/>
</dbReference>
<evidence type="ECO:0000313" key="2">
    <source>
        <dbReference type="EMBL" id="QIU95514.1"/>
    </source>
</evidence>
<dbReference type="KEGG" id="bfc:BacF7301_15740"/>
<name>A0A6H0KPY4_9BACE</name>
<gene>
    <name evidence="2" type="ORF">BacF7301_15740</name>
</gene>
<evidence type="ECO:0000259" key="1">
    <source>
        <dbReference type="Pfam" id="PF00534"/>
    </source>
</evidence>
<dbReference type="Pfam" id="PF00534">
    <property type="entry name" value="Glycos_transf_1"/>
    <property type="match status" value="1"/>
</dbReference>
<dbReference type="InterPro" id="IPR001296">
    <property type="entry name" value="Glyco_trans_1"/>
</dbReference>
<dbReference type="PANTHER" id="PTHR45947:SF3">
    <property type="entry name" value="SULFOQUINOVOSYL TRANSFERASE SQD2"/>
    <property type="match status" value="1"/>
</dbReference>
<dbReference type="Proteomes" id="UP000501780">
    <property type="component" value="Chromosome"/>
</dbReference>
<reference evidence="2 3" key="1">
    <citation type="submission" date="2020-03" db="EMBL/GenBank/DDBJ databases">
        <title>Genomic analysis of Bacteroides faecium CBA7301.</title>
        <authorList>
            <person name="Kim J."/>
            <person name="Roh S.W."/>
        </authorList>
    </citation>
    <scope>NUCLEOTIDE SEQUENCE [LARGE SCALE GENOMIC DNA]</scope>
    <source>
        <strain evidence="2 3">CBA7301</strain>
    </source>
</reference>
<protein>
    <submittedName>
        <fullName evidence="2">Glycosyltransferase family 4 protein</fullName>
    </submittedName>
</protein>
<sequence>MDYIVITPFFPTQKSFRGSFIYDQIKAIVYTHRYKNIYVFKPGSEDDEYTFDGINVYTFKAKYLPANFIVNFYAKRNIRSFLHRIEQVGVDLSKVGIAHAHVSYNAMYALVLKEANPTIKTLLQHHDLDPYNIILSDKSNYRWNLRMNCSWLVGLFSKIDCHVGVSEHVLETVRLFPNVSKDIVYQKYIDRAEKVKGLPHPRIKSECLLYNGVNTSIFYQDSHITHDGFVVGCIANFTELKDQITLIKAAELLRNEYIKFVLIGSGPYLHTCQTYVEAHGLSNILEFRHEVKHEELRDFYNSLDLFVLPSFFEGLGCVFTEAYACGVPFMACKGQAICEYLLEKDATQWTFPVGDYEQLAALIKQYMHHQYEQHLVHEYDINKLIPAFLNEVSKLSD</sequence>
<keyword evidence="3" id="KW-1185">Reference proteome</keyword>
<dbReference type="Gene3D" id="3.40.50.2000">
    <property type="entry name" value="Glycogen Phosphorylase B"/>
    <property type="match status" value="2"/>
</dbReference>
<dbReference type="AlphaFoldDB" id="A0A6H0KPY4"/>
<keyword evidence="2" id="KW-0808">Transferase</keyword>